<feature type="compositionally biased region" description="Basic residues" evidence="1">
    <location>
        <begin position="42"/>
        <end position="56"/>
    </location>
</feature>
<evidence type="ECO:0000313" key="2">
    <source>
        <dbReference type="EMBL" id="KAK1633828.1"/>
    </source>
</evidence>
<evidence type="ECO:0000256" key="1">
    <source>
        <dbReference type="SAM" id="MobiDB-lite"/>
    </source>
</evidence>
<sequence>MMMIRCANSKKKTLDAMLCLRGLLFKNRSLRVESNNSNQKGERKKQQKKDKNKQTTRKGANQRLATSLVFYMQFLPKEFPPPPQPQPQSLSFPFLCHRTNFKKRPCGGPASSNNDREWLKMLLSKSSVSPFPFPLPPNAALSLPTRLFPSSPVRSHIRPASSVGIMYIVANTSAVNE</sequence>
<dbReference type="AlphaFoldDB" id="A0AAI9ZMV2"/>
<dbReference type="Proteomes" id="UP001243989">
    <property type="component" value="Unassembled WGS sequence"/>
</dbReference>
<dbReference type="RefSeq" id="XP_060442435.1">
    <property type="nucleotide sequence ID" value="XM_060596056.1"/>
</dbReference>
<evidence type="ECO:0000313" key="3">
    <source>
        <dbReference type="Proteomes" id="UP001243989"/>
    </source>
</evidence>
<dbReference type="EMBL" id="JAHMHQ010000016">
    <property type="protein sequence ID" value="KAK1633828.1"/>
    <property type="molecule type" value="Genomic_DNA"/>
</dbReference>
<keyword evidence="3" id="KW-1185">Reference proteome</keyword>
<accession>A0AAI9ZMV2</accession>
<dbReference type="GeneID" id="85480918"/>
<comment type="caution">
    <text evidence="2">The sequence shown here is derived from an EMBL/GenBank/DDBJ whole genome shotgun (WGS) entry which is preliminary data.</text>
</comment>
<protein>
    <submittedName>
        <fullName evidence="2">Uncharacterized protein</fullName>
    </submittedName>
</protein>
<feature type="region of interest" description="Disordered" evidence="1">
    <location>
        <begin position="31"/>
        <end position="60"/>
    </location>
</feature>
<organism evidence="2 3">
    <name type="scientific">Colletotrichum phormii</name>
    <dbReference type="NCBI Taxonomy" id="359342"/>
    <lineage>
        <taxon>Eukaryota</taxon>
        <taxon>Fungi</taxon>
        <taxon>Dikarya</taxon>
        <taxon>Ascomycota</taxon>
        <taxon>Pezizomycotina</taxon>
        <taxon>Sordariomycetes</taxon>
        <taxon>Hypocreomycetidae</taxon>
        <taxon>Glomerellales</taxon>
        <taxon>Glomerellaceae</taxon>
        <taxon>Colletotrichum</taxon>
        <taxon>Colletotrichum acutatum species complex</taxon>
    </lineage>
</organism>
<proteinExistence type="predicted"/>
<gene>
    <name evidence="2" type="ORF">BDP81DRAFT_61631</name>
</gene>
<name>A0AAI9ZMV2_9PEZI</name>
<reference evidence="2" key="1">
    <citation type="submission" date="2021-06" db="EMBL/GenBank/DDBJ databases">
        <title>Comparative genomics, transcriptomics and evolutionary studies reveal genomic signatures of adaptation to plant cell wall in hemibiotrophic fungi.</title>
        <authorList>
            <consortium name="DOE Joint Genome Institute"/>
            <person name="Baroncelli R."/>
            <person name="Diaz J.F."/>
            <person name="Benocci T."/>
            <person name="Peng M."/>
            <person name="Battaglia E."/>
            <person name="Haridas S."/>
            <person name="Andreopoulos W."/>
            <person name="Labutti K."/>
            <person name="Pangilinan J."/>
            <person name="Floch G.L."/>
            <person name="Makela M.R."/>
            <person name="Henrissat B."/>
            <person name="Grigoriev I.V."/>
            <person name="Crouch J.A."/>
            <person name="De Vries R.P."/>
            <person name="Sukno S.A."/>
            <person name="Thon M.R."/>
        </authorList>
    </citation>
    <scope>NUCLEOTIDE SEQUENCE</scope>
    <source>
        <strain evidence="2">CBS 102054</strain>
    </source>
</reference>